<comment type="caution">
    <text evidence="1">The sequence shown here is derived from an EMBL/GenBank/DDBJ whole genome shotgun (WGS) entry which is preliminary data.</text>
</comment>
<dbReference type="EMBL" id="CAIX01000047">
    <property type="protein sequence ID" value="CCI43316.1"/>
    <property type="molecule type" value="Genomic_DNA"/>
</dbReference>
<organism evidence="1 2">
    <name type="scientific">Albugo candida</name>
    <dbReference type="NCBI Taxonomy" id="65357"/>
    <lineage>
        <taxon>Eukaryota</taxon>
        <taxon>Sar</taxon>
        <taxon>Stramenopiles</taxon>
        <taxon>Oomycota</taxon>
        <taxon>Peronosporomycetes</taxon>
        <taxon>Albuginales</taxon>
        <taxon>Albuginaceae</taxon>
        <taxon>Albugo</taxon>
    </lineage>
</organism>
<name>A0A024G8X4_9STRA</name>
<dbReference type="InParanoid" id="A0A024G8X4"/>
<accession>A0A024G8X4</accession>
<evidence type="ECO:0000313" key="1">
    <source>
        <dbReference type="EMBL" id="CCI43316.1"/>
    </source>
</evidence>
<keyword evidence="2" id="KW-1185">Reference proteome</keyword>
<protein>
    <submittedName>
        <fullName evidence="1">Uncharacterized protein</fullName>
    </submittedName>
</protein>
<sequence length="240" mass="27723">MTIAPAAGSKFVIPCICHSLEHEETAPGVEYKCKYREDHGLWSLANIFSNTIVSDSASVENPYLTAESYGLDTITFDTSVKEPELSFYNSYMSLVQNKWKIEAQVIFYERKKHGEAEESWMIFKKFDVSISDSLHSTFPRKKIRAPFWKCFGNSQSCPSTDPEFDYLDLKLPGLRLRVPHDEIAFVGSGEIVLGRGILKHLSFTIRRYPREGVLMHDVTFQPIRRINDYRRFEANFFLNK</sequence>
<gene>
    <name evidence="1" type="ORF">BN9_041000</name>
</gene>
<evidence type="ECO:0000313" key="2">
    <source>
        <dbReference type="Proteomes" id="UP000053237"/>
    </source>
</evidence>
<proteinExistence type="predicted"/>
<dbReference type="Proteomes" id="UP000053237">
    <property type="component" value="Unassembled WGS sequence"/>
</dbReference>
<dbReference type="AlphaFoldDB" id="A0A024G8X4"/>
<reference evidence="1 2" key="1">
    <citation type="submission" date="2012-05" db="EMBL/GenBank/DDBJ databases">
        <title>Recombination and specialization in a pathogen metapopulation.</title>
        <authorList>
            <person name="Gardiner A."/>
            <person name="Kemen E."/>
            <person name="Schultz-Larsen T."/>
            <person name="MacLean D."/>
            <person name="Van Oosterhout C."/>
            <person name="Jones J.D.G."/>
        </authorList>
    </citation>
    <scope>NUCLEOTIDE SEQUENCE [LARGE SCALE GENOMIC DNA]</scope>
    <source>
        <strain evidence="1 2">Ac Nc2</strain>
    </source>
</reference>